<evidence type="ECO:0000256" key="12">
    <source>
        <dbReference type="ARBA" id="ARBA00023004"/>
    </source>
</evidence>
<evidence type="ECO:0000313" key="17">
    <source>
        <dbReference type="EnsemblMetazoa" id="KAF7494855.1"/>
    </source>
</evidence>
<evidence type="ECO:0000259" key="15">
    <source>
        <dbReference type="PROSITE" id="PS50255"/>
    </source>
</evidence>
<keyword evidence="8" id="KW-0500">Molybdenum</keyword>
<comment type="pathway">
    <text evidence="4">Sulfur metabolism.</text>
</comment>
<dbReference type="OrthoDB" id="10051395at2759"/>
<reference evidence="18" key="1">
    <citation type="journal article" date="2020" name="PLoS Negl. Trop. Dis.">
        <title>High-quality nuclear genome for Sarcoptes scabiei-A critical resource for a neglected parasite.</title>
        <authorList>
            <person name="Korhonen P.K."/>
            <person name="Gasser R.B."/>
            <person name="Ma G."/>
            <person name="Wang T."/>
            <person name="Stroehlein A.J."/>
            <person name="Young N.D."/>
            <person name="Ang C.S."/>
            <person name="Fernando D.D."/>
            <person name="Lu H.C."/>
            <person name="Taylor S."/>
            <person name="Reynolds S.L."/>
            <person name="Mofiz E."/>
            <person name="Najaraj S.H."/>
            <person name="Gowda H."/>
            <person name="Madugundu A."/>
            <person name="Renuse S."/>
            <person name="Holt D."/>
            <person name="Pandey A."/>
            <person name="Papenfuss A.T."/>
            <person name="Fischer K."/>
        </authorList>
    </citation>
    <scope>NUCLEOTIDE SEQUENCE [LARGE SCALE GENOMIC DNA]</scope>
</reference>
<evidence type="ECO:0000256" key="13">
    <source>
        <dbReference type="ARBA" id="ARBA00023128"/>
    </source>
</evidence>
<dbReference type="InterPro" id="IPR036400">
    <property type="entry name" value="Cyt_B5-like_heme/steroid_sf"/>
</dbReference>
<keyword evidence="14" id="KW-0812">Transmembrane</keyword>
<evidence type="ECO:0000256" key="2">
    <source>
        <dbReference type="ARBA" id="ARBA00001970"/>
    </source>
</evidence>
<dbReference type="GO" id="GO:0006790">
    <property type="term" value="P:sulfur compound metabolic process"/>
    <property type="evidence" value="ECO:0007669"/>
    <property type="project" value="UniProtKB-UniPathway"/>
</dbReference>
<dbReference type="SUPFAM" id="SSF56524">
    <property type="entry name" value="Oxidoreductase molybdopterin-binding domain"/>
    <property type="match status" value="1"/>
</dbReference>
<dbReference type="GO" id="GO:0043546">
    <property type="term" value="F:molybdopterin cofactor binding"/>
    <property type="evidence" value="ECO:0007669"/>
    <property type="project" value="InterPro"/>
</dbReference>
<dbReference type="InterPro" id="IPR014756">
    <property type="entry name" value="Ig_E-set"/>
</dbReference>
<dbReference type="Pfam" id="PF03404">
    <property type="entry name" value="Mo-co_dimer"/>
    <property type="match status" value="1"/>
</dbReference>
<comment type="pathway">
    <text evidence="5">Energy metabolism; sulfur metabolism.</text>
</comment>
<evidence type="ECO:0000256" key="9">
    <source>
        <dbReference type="ARBA" id="ARBA00022617"/>
    </source>
</evidence>
<dbReference type="Gene3D" id="2.60.40.650">
    <property type="match status" value="1"/>
</dbReference>
<accession>A0A834RFJ3</accession>
<gene>
    <name evidence="16" type="ORF">SSS_1918</name>
</gene>
<protein>
    <recommendedName>
        <fullName evidence="7">sulfite oxidase</fullName>
        <ecNumber evidence="7">1.8.3.1</ecNumber>
    </recommendedName>
</protein>
<comment type="cofactor">
    <cofactor evidence="2">
        <name>heme b</name>
        <dbReference type="ChEBI" id="CHEBI:60344"/>
    </cofactor>
</comment>
<organism evidence="16">
    <name type="scientific">Sarcoptes scabiei</name>
    <name type="common">Itch mite</name>
    <name type="synonym">Acarus scabiei</name>
    <dbReference type="NCBI Taxonomy" id="52283"/>
    <lineage>
        <taxon>Eukaryota</taxon>
        <taxon>Metazoa</taxon>
        <taxon>Ecdysozoa</taxon>
        <taxon>Arthropoda</taxon>
        <taxon>Chelicerata</taxon>
        <taxon>Arachnida</taxon>
        <taxon>Acari</taxon>
        <taxon>Acariformes</taxon>
        <taxon>Sarcoptiformes</taxon>
        <taxon>Astigmata</taxon>
        <taxon>Psoroptidia</taxon>
        <taxon>Sarcoptoidea</taxon>
        <taxon>Sarcoptidae</taxon>
        <taxon>Sarcoptinae</taxon>
        <taxon>Sarcoptes</taxon>
    </lineage>
</organism>
<dbReference type="CDD" id="cd02111">
    <property type="entry name" value="eukary_SO_Moco"/>
    <property type="match status" value="1"/>
</dbReference>
<evidence type="ECO:0000256" key="10">
    <source>
        <dbReference type="ARBA" id="ARBA00022723"/>
    </source>
</evidence>
<dbReference type="PRINTS" id="PR00407">
    <property type="entry name" value="EUMOPTERIN"/>
</dbReference>
<sequence>MARKHFLKPLKDLWIYNNSIGKSFNREKLFELGKKNIVSFRFRYNTLFDTKSVRSCQLPPQYSNEPSIKQLRILVHDRSKPINKQKYTDERNQSKYKNTLSLLFSIFLLYVFINLNLDNLIVLAEKSNSVVDNDSKRKIKDKGCIPGLPIDGLPVYTGKEVAEHQDPDKSVWIIFKAGVYDVTDFIQIHPGGRELLLGAGNSVEPFWKVYSQHHNQQVYRILESYRIGNLREEDRLKEDRTQDEMESLEFIPERDPLLLVHHEKPFNAETPANLLIQNYHTPNNIFFVRNHLSVPKVEEEDYSLEIEGIGLDRTYEFTLEEIKTLFPKHTVTSVIQCGGNRRNDLNKVEMVKGISWQLGAIGNTRWTGARLVDVLRYCNADLEHPEIKHVQFEGLDLDAKSEPYGASVSSVKAFDPLAEFLLAYEMNDEELPADHGYPIRLIAPGIVGARNVKWLAKIILADHESQSHWQQNDYKSFPSNKKQASPEEFAQAHAIQEMPIQSAICLPEDDQIVQIKWKRIDDQTKPFLDVAGYAWSGGGRSVIRVDVSIDGGKTWFDTELEQETPTKRSTTTFSWTLWKSEIPLDFNQLRNTGNQIEVICRAIDSSYNMQPARNEEIWNFRGLLNNSWHRINIKVV</sequence>
<comment type="subunit">
    <text evidence="6">Homodimer.</text>
</comment>
<name>A0A834RFJ3_SARSC</name>
<keyword evidence="11" id="KW-0560">Oxidoreductase</keyword>
<keyword evidence="13" id="KW-0496">Mitochondrion</keyword>
<keyword evidence="14" id="KW-0472">Membrane</keyword>
<dbReference type="Gene3D" id="3.10.120.10">
    <property type="entry name" value="Cytochrome b5-like heme/steroid binding domain"/>
    <property type="match status" value="1"/>
</dbReference>
<dbReference type="Gene3D" id="3.90.420.10">
    <property type="entry name" value="Oxidoreductase, molybdopterin-binding domain"/>
    <property type="match status" value="1"/>
</dbReference>
<dbReference type="SUPFAM" id="SSF81296">
    <property type="entry name" value="E set domains"/>
    <property type="match status" value="1"/>
</dbReference>
<evidence type="ECO:0000256" key="8">
    <source>
        <dbReference type="ARBA" id="ARBA00022505"/>
    </source>
</evidence>
<dbReference type="GO" id="GO:0005758">
    <property type="term" value="C:mitochondrial intermembrane space"/>
    <property type="evidence" value="ECO:0007669"/>
    <property type="project" value="UniProtKB-SubCell"/>
</dbReference>
<dbReference type="InterPro" id="IPR001199">
    <property type="entry name" value="Cyt_B5-like_heme/steroid-bd"/>
</dbReference>
<evidence type="ECO:0000256" key="7">
    <source>
        <dbReference type="ARBA" id="ARBA00012505"/>
    </source>
</evidence>
<evidence type="ECO:0000313" key="18">
    <source>
        <dbReference type="Proteomes" id="UP000070412"/>
    </source>
</evidence>
<dbReference type="EMBL" id="WVUK01000051">
    <property type="protein sequence ID" value="KAF7494855.1"/>
    <property type="molecule type" value="Genomic_DNA"/>
</dbReference>
<dbReference type="InterPro" id="IPR022407">
    <property type="entry name" value="OxRdtase_Mopterin_BS"/>
</dbReference>
<evidence type="ECO:0000256" key="14">
    <source>
        <dbReference type="SAM" id="Phobius"/>
    </source>
</evidence>
<dbReference type="FunFam" id="3.10.120.10:FF:000007">
    <property type="entry name" value="Sulfite oxidase, mitochondrial"/>
    <property type="match status" value="1"/>
</dbReference>
<dbReference type="SUPFAM" id="SSF55856">
    <property type="entry name" value="Cytochrome b5-like heme/steroid binding domain"/>
    <property type="match status" value="1"/>
</dbReference>
<feature type="domain" description="Cytochrome b5 heme-binding" evidence="15">
    <location>
        <begin position="153"/>
        <end position="231"/>
    </location>
</feature>
<dbReference type="PROSITE" id="PS00191">
    <property type="entry name" value="CYTOCHROME_B5_1"/>
    <property type="match status" value="1"/>
</dbReference>
<evidence type="ECO:0000256" key="5">
    <source>
        <dbReference type="ARBA" id="ARBA00004971"/>
    </source>
</evidence>
<evidence type="ECO:0000256" key="4">
    <source>
        <dbReference type="ARBA" id="ARBA00004678"/>
    </source>
</evidence>
<dbReference type="InterPro" id="IPR036374">
    <property type="entry name" value="OxRdtase_Mopterin-bd_sf"/>
</dbReference>
<evidence type="ECO:0000256" key="3">
    <source>
        <dbReference type="ARBA" id="ARBA00004569"/>
    </source>
</evidence>
<dbReference type="PROSITE" id="PS50255">
    <property type="entry name" value="CYTOCHROME_B5_2"/>
    <property type="match status" value="1"/>
</dbReference>
<dbReference type="GO" id="GO:0008482">
    <property type="term" value="F:sulfite oxidase activity"/>
    <property type="evidence" value="ECO:0007669"/>
    <property type="project" value="UniProtKB-EC"/>
</dbReference>
<reference evidence="17" key="3">
    <citation type="submission" date="2022-06" db="UniProtKB">
        <authorList>
            <consortium name="EnsemblMetazoa"/>
        </authorList>
    </citation>
    <scope>IDENTIFICATION</scope>
</reference>
<comment type="cofactor">
    <cofactor evidence="1">
        <name>Mo-molybdopterin</name>
        <dbReference type="ChEBI" id="CHEBI:71302"/>
    </cofactor>
</comment>
<dbReference type="InterPro" id="IPR000572">
    <property type="entry name" value="OxRdtase_Mopterin-bd_dom"/>
</dbReference>
<dbReference type="Proteomes" id="UP000070412">
    <property type="component" value="Unassembled WGS sequence"/>
</dbReference>
<dbReference type="InterPro" id="IPR018506">
    <property type="entry name" value="Cyt_B5_heme-BS"/>
</dbReference>
<dbReference type="InterPro" id="IPR008335">
    <property type="entry name" value="Mopterin_OxRdtase_euk"/>
</dbReference>
<dbReference type="Pfam" id="PF00173">
    <property type="entry name" value="Cyt-b5"/>
    <property type="match status" value="1"/>
</dbReference>
<dbReference type="GO" id="GO:0030151">
    <property type="term" value="F:molybdenum ion binding"/>
    <property type="evidence" value="ECO:0007669"/>
    <property type="project" value="InterPro"/>
</dbReference>
<dbReference type="PROSITE" id="PS00559">
    <property type="entry name" value="MOLYBDOPTERIN_EUK"/>
    <property type="match status" value="1"/>
</dbReference>
<dbReference type="Pfam" id="PF00174">
    <property type="entry name" value="Oxidored_molyb"/>
    <property type="match status" value="1"/>
</dbReference>
<dbReference type="GO" id="GO:0020037">
    <property type="term" value="F:heme binding"/>
    <property type="evidence" value="ECO:0007669"/>
    <property type="project" value="InterPro"/>
</dbReference>
<evidence type="ECO:0000256" key="11">
    <source>
        <dbReference type="ARBA" id="ARBA00023002"/>
    </source>
</evidence>
<comment type="subcellular location">
    <subcellularLocation>
        <location evidence="3">Mitochondrion intermembrane space</location>
    </subcellularLocation>
</comment>
<keyword evidence="10" id="KW-0479">Metal-binding</keyword>
<dbReference type="SMART" id="SM01117">
    <property type="entry name" value="Cyt-b5"/>
    <property type="match status" value="1"/>
</dbReference>
<keyword evidence="14" id="KW-1133">Transmembrane helix</keyword>
<reference evidence="16" key="2">
    <citation type="submission" date="2020-01" db="EMBL/GenBank/DDBJ databases">
        <authorList>
            <person name="Korhonen P.K.K."/>
            <person name="Guangxu M.G."/>
            <person name="Wang T.W."/>
            <person name="Stroehlein A.J.S."/>
            <person name="Young N.D."/>
            <person name="Ang C.-S.A."/>
            <person name="Fernando D.W.F."/>
            <person name="Lu H.L."/>
            <person name="Taylor S.T."/>
            <person name="Ehtesham M.E.M."/>
            <person name="Najaraj S.H.N."/>
            <person name="Harsha G.H.G."/>
            <person name="Madugundu A.M."/>
            <person name="Renuse S.R."/>
            <person name="Holt D.H."/>
            <person name="Pandey A.P."/>
            <person name="Papenfuss A.P."/>
            <person name="Gasser R.B.G."/>
            <person name="Fischer K.F."/>
        </authorList>
    </citation>
    <scope>NUCLEOTIDE SEQUENCE</scope>
    <source>
        <strain evidence="16">SSS_KF_BRIS2020</strain>
    </source>
</reference>
<dbReference type="PANTHER" id="PTHR19372">
    <property type="entry name" value="SULFITE REDUCTASE"/>
    <property type="match status" value="1"/>
</dbReference>
<evidence type="ECO:0000256" key="6">
    <source>
        <dbReference type="ARBA" id="ARBA00011738"/>
    </source>
</evidence>
<keyword evidence="9" id="KW-0349">Heme</keyword>
<dbReference type="PANTHER" id="PTHR19372:SF7">
    <property type="entry name" value="SULFITE OXIDASE, MITOCHONDRIAL"/>
    <property type="match status" value="1"/>
</dbReference>
<evidence type="ECO:0000256" key="1">
    <source>
        <dbReference type="ARBA" id="ARBA00001924"/>
    </source>
</evidence>
<dbReference type="AlphaFoldDB" id="A0A834RFJ3"/>
<dbReference type="UniPathway" id="UPA00096"/>
<dbReference type="FunFam" id="3.90.420.10:FF:000002">
    <property type="entry name" value="sulfite oxidase, mitochondrial"/>
    <property type="match status" value="1"/>
</dbReference>
<dbReference type="EC" id="1.8.3.1" evidence="7"/>
<feature type="transmembrane region" description="Helical" evidence="14">
    <location>
        <begin position="100"/>
        <end position="117"/>
    </location>
</feature>
<proteinExistence type="predicted"/>
<keyword evidence="18" id="KW-1185">Reference proteome</keyword>
<evidence type="ECO:0000313" key="16">
    <source>
        <dbReference type="EMBL" id="KAF7494855.1"/>
    </source>
</evidence>
<dbReference type="EnsemblMetazoa" id="SSS_1918s_mrna">
    <property type="protein sequence ID" value="KAF7494855.1"/>
    <property type="gene ID" value="SSS_1918"/>
</dbReference>
<keyword evidence="12" id="KW-0408">Iron</keyword>
<dbReference type="InterPro" id="IPR005066">
    <property type="entry name" value="MoCF_OxRdtse_dimer"/>
</dbReference>